<name>A0A6I8LTQ1_9PSEU</name>
<accession>A0A6I8LTQ1</accession>
<organism evidence="1 2">
    <name type="scientific">Amycolatopsis camponoti</name>
    <dbReference type="NCBI Taxonomy" id="2606593"/>
    <lineage>
        <taxon>Bacteria</taxon>
        <taxon>Bacillati</taxon>
        <taxon>Actinomycetota</taxon>
        <taxon>Actinomycetes</taxon>
        <taxon>Pseudonocardiales</taxon>
        <taxon>Pseudonocardiaceae</taxon>
        <taxon>Amycolatopsis</taxon>
    </lineage>
</organism>
<sequence>MVQVERTVTVRAPVARVAEYLADFAHTEDWDPGTVTCTRTDAGPITVGAEWHNVSEFRGRRTELDYHLTRRDAGRVTFVGRNKTATSTDDFGLSAGPDGTTVRYRATIVFHGWAKLASPLLKREFERLGDAVAPELTRVLDGLA</sequence>
<dbReference type="Pfam" id="PF10604">
    <property type="entry name" value="Polyketide_cyc2"/>
    <property type="match status" value="1"/>
</dbReference>
<gene>
    <name evidence="1" type="ORF">AA23TX_03857</name>
</gene>
<protein>
    <recommendedName>
        <fullName evidence="3">Polyketide cyclase</fullName>
    </recommendedName>
</protein>
<evidence type="ECO:0000313" key="2">
    <source>
        <dbReference type="Proteomes" id="UP000399805"/>
    </source>
</evidence>
<dbReference type="Gene3D" id="3.30.530.20">
    <property type="match status" value="1"/>
</dbReference>
<dbReference type="EMBL" id="CABVGP010000001">
    <property type="protein sequence ID" value="VVJ18836.1"/>
    <property type="molecule type" value="Genomic_DNA"/>
</dbReference>
<proteinExistence type="predicted"/>
<dbReference type="RefSeq" id="WP_155543782.1">
    <property type="nucleotide sequence ID" value="NZ_CABVGP010000001.1"/>
</dbReference>
<evidence type="ECO:0000313" key="1">
    <source>
        <dbReference type="EMBL" id="VVJ18836.1"/>
    </source>
</evidence>
<dbReference type="Proteomes" id="UP000399805">
    <property type="component" value="Unassembled WGS sequence"/>
</dbReference>
<dbReference type="InterPro" id="IPR019587">
    <property type="entry name" value="Polyketide_cyclase/dehydratase"/>
</dbReference>
<evidence type="ECO:0008006" key="3">
    <source>
        <dbReference type="Google" id="ProtNLM"/>
    </source>
</evidence>
<dbReference type="SUPFAM" id="SSF55961">
    <property type="entry name" value="Bet v1-like"/>
    <property type="match status" value="1"/>
</dbReference>
<dbReference type="InterPro" id="IPR023393">
    <property type="entry name" value="START-like_dom_sf"/>
</dbReference>
<dbReference type="AlphaFoldDB" id="A0A6I8LTQ1"/>
<reference evidence="1 2" key="1">
    <citation type="submission" date="2019-09" db="EMBL/GenBank/DDBJ databases">
        <authorList>
            <person name="Leyn A S."/>
        </authorList>
    </citation>
    <scope>NUCLEOTIDE SEQUENCE [LARGE SCALE GENOMIC DNA]</scope>
    <source>
        <strain evidence="1">AA231_1</strain>
    </source>
</reference>
<keyword evidence="2" id="KW-1185">Reference proteome</keyword>